<organism evidence="2">
    <name type="scientific">Medioppia subpectinata</name>
    <dbReference type="NCBI Taxonomy" id="1979941"/>
    <lineage>
        <taxon>Eukaryota</taxon>
        <taxon>Metazoa</taxon>
        <taxon>Ecdysozoa</taxon>
        <taxon>Arthropoda</taxon>
        <taxon>Chelicerata</taxon>
        <taxon>Arachnida</taxon>
        <taxon>Acari</taxon>
        <taxon>Acariformes</taxon>
        <taxon>Sarcoptiformes</taxon>
        <taxon>Oribatida</taxon>
        <taxon>Brachypylina</taxon>
        <taxon>Oppioidea</taxon>
        <taxon>Oppiidae</taxon>
        <taxon>Medioppia</taxon>
    </lineage>
</organism>
<dbReference type="Proteomes" id="UP000759131">
    <property type="component" value="Unassembled WGS sequence"/>
</dbReference>
<dbReference type="EMBL" id="CAJPIZ010000542">
    <property type="protein sequence ID" value="CAG2101698.1"/>
    <property type="molecule type" value="Genomic_DNA"/>
</dbReference>
<protein>
    <submittedName>
        <fullName evidence="2">Uncharacterized protein</fullName>
    </submittedName>
</protein>
<keyword evidence="1" id="KW-0812">Transmembrane</keyword>
<gene>
    <name evidence="2" type="ORF">OSB1V03_LOCUS1740</name>
</gene>
<reference evidence="2" key="1">
    <citation type="submission" date="2020-11" db="EMBL/GenBank/DDBJ databases">
        <authorList>
            <person name="Tran Van P."/>
        </authorList>
    </citation>
    <scope>NUCLEOTIDE SEQUENCE</scope>
</reference>
<keyword evidence="3" id="KW-1185">Reference proteome</keyword>
<feature type="transmembrane region" description="Helical" evidence="1">
    <location>
        <begin position="55"/>
        <end position="76"/>
    </location>
</feature>
<feature type="transmembrane region" description="Helical" evidence="1">
    <location>
        <begin position="20"/>
        <end position="43"/>
    </location>
</feature>
<accession>A0A7R9PUL2</accession>
<sequence length="87" mass="9866">MIMCIEWINPNLIESTKLQYRLLIALGTGIVYAVVGLLSMYFNSRTDIDNKRIRLLYHINWIIAVINASIGLSAIVSTVQHMVMKSV</sequence>
<evidence type="ECO:0000256" key="1">
    <source>
        <dbReference type="SAM" id="Phobius"/>
    </source>
</evidence>
<evidence type="ECO:0000313" key="2">
    <source>
        <dbReference type="EMBL" id="CAD7621268.1"/>
    </source>
</evidence>
<dbReference type="AlphaFoldDB" id="A0A7R9PUL2"/>
<name>A0A7R9PUL2_9ACAR</name>
<proteinExistence type="predicted"/>
<evidence type="ECO:0000313" key="3">
    <source>
        <dbReference type="Proteomes" id="UP000759131"/>
    </source>
</evidence>
<keyword evidence="1" id="KW-0472">Membrane</keyword>
<keyword evidence="1" id="KW-1133">Transmembrane helix</keyword>
<dbReference type="EMBL" id="OC855117">
    <property type="protein sequence ID" value="CAD7621268.1"/>
    <property type="molecule type" value="Genomic_DNA"/>
</dbReference>